<evidence type="ECO:0000313" key="1">
    <source>
        <dbReference type="EMBL" id="CAB4540955.1"/>
    </source>
</evidence>
<organism evidence="1">
    <name type="scientific">freshwater metagenome</name>
    <dbReference type="NCBI Taxonomy" id="449393"/>
    <lineage>
        <taxon>unclassified sequences</taxon>
        <taxon>metagenomes</taxon>
        <taxon>ecological metagenomes</taxon>
    </lineage>
</organism>
<sequence length="57" mass="6370">MGQKSPPCAFEVHSHVVGSEKVGQGERTQVIHYVIALCLPPIAYDLSRYVSIRYIEP</sequence>
<dbReference type="AlphaFoldDB" id="A0A6J6BQE7"/>
<proteinExistence type="predicted"/>
<reference evidence="1" key="1">
    <citation type="submission" date="2020-05" db="EMBL/GenBank/DDBJ databases">
        <authorList>
            <person name="Chiriac C."/>
            <person name="Salcher M."/>
            <person name="Ghai R."/>
            <person name="Kavagutti S V."/>
        </authorList>
    </citation>
    <scope>NUCLEOTIDE SEQUENCE</scope>
</reference>
<protein>
    <submittedName>
        <fullName evidence="1">Unannotated protein</fullName>
    </submittedName>
</protein>
<dbReference type="EMBL" id="CAEZSI010000075">
    <property type="protein sequence ID" value="CAB4540955.1"/>
    <property type="molecule type" value="Genomic_DNA"/>
</dbReference>
<accession>A0A6J6BQE7</accession>
<name>A0A6J6BQE7_9ZZZZ</name>
<gene>
    <name evidence="1" type="ORF">UFOPK1412_00646</name>
</gene>